<reference evidence="2 3" key="1">
    <citation type="submission" date="2019-02" db="EMBL/GenBank/DDBJ databases">
        <title>Deep-cultivation of Planctomycetes and their phenomic and genomic characterization uncovers novel biology.</title>
        <authorList>
            <person name="Wiegand S."/>
            <person name="Jogler M."/>
            <person name="Boedeker C."/>
            <person name="Pinto D."/>
            <person name="Vollmers J."/>
            <person name="Rivas-Marin E."/>
            <person name="Kohn T."/>
            <person name="Peeters S.H."/>
            <person name="Heuer A."/>
            <person name="Rast P."/>
            <person name="Oberbeckmann S."/>
            <person name="Bunk B."/>
            <person name="Jeske O."/>
            <person name="Meyerdierks A."/>
            <person name="Storesund J.E."/>
            <person name="Kallscheuer N."/>
            <person name="Luecker S."/>
            <person name="Lage O.M."/>
            <person name="Pohl T."/>
            <person name="Merkel B.J."/>
            <person name="Hornburger P."/>
            <person name="Mueller R.-W."/>
            <person name="Bruemmer F."/>
            <person name="Labrenz M."/>
            <person name="Spormann A.M."/>
            <person name="Op den Camp H."/>
            <person name="Overmann J."/>
            <person name="Amann R."/>
            <person name="Jetten M.S.M."/>
            <person name="Mascher T."/>
            <person name="Medema M.H."/>
            <person name="Devos D.P."/>
            <person name="Kaster A.-K."/>
            <person name="Ovreas L."/>
            <person name="Rohde M."/>
            <person name="Galperin M.Y."/>
            <person name="Jogler C."/>
        </authorList>
    </citation>
    <scope>NUCLEOTIDE SEQUENCE [LARGE SCALE GENOMIC DNA]</scope>
    <source>
        <strain evidence="2 3">Mal33</strain>
    </source>
</reference>
<feature type="chain" id="PRO_5022138943" description="DUF3352 domain-containing protein" evidence="1">
    <location>
        <begin position="21"/>
        <end position="585"/>
    </location>
</feature>
<evidence type="ECO:0000313" key="2">
    <source>
        <dbReference type="EMBL" id="QDV59216.1"/>
    </source>
</evidence>
<name>A0A518J1J2_9BACT</name>
<accession>A0A518J1J2</accession>
<feature type="signal peptide" evidence="1">
    <location>
        <begin position="1"/>
        <end position="20"/>
    </location>
</feature>
<evidence type="ECO:0000256" key="1">
    <source>
        <dbReference type="SAM" id="SignalP"/>
    </source>
</evidence>
<dbReference type="RefSeq" id="WP_145290465.1">
    <property type="nucleotide sequence ID" value="NZ_CP036318.1"/>
</dbReference>
<keyword evidence="1" id="KW-0732">Signal</keyword>
<sequence length="585" mass="65226" precursor="true">MLRHASQSLLILLLVATAVAADPAERFPDDTRLFVSIANFKSFQEKLSATSMGKLWNSPPMADFRSEFTDSQQDFSARLRRAYGFDDKQLKKYATGTFTVAGLESKPDELSMSFLIEMSAESAQKMIDEAGEQIVADGGRISDTSFPIAAKIYDLPDDQQVLYAYTDHGLLISGDVAIATRIVSGWADAANWKSLQSVAAYQRMTAAPPRDGVADIRWFADVIRLAVVMNKKEGTVSSAHPDRPPFPLRHGFAGIQGIGGFCWVSDDGFDFLNDVQIDAPPPRQQALKSLDFNAGDLTPPAFVHDTTSNTMVNRWNLRSMLANIGDVYDDITDAPGAWVATLDDWKNDLGFDLIDGLLPMLEPELVTHSDYVVDAKQERTLIAIPIQNPKLQERRVASLIYRFLRNDNKAIRSRLPRQKYDLWEIALQDKQGNSTFTRAGIMVANGRLWISTHATMVQHVVLGAEGNPLSESQEFTALTQRMQPWTTDQSFMRGFVRGDRDIRHSYEVLRSEGLEGLKRAESMYGNMLLMLLKSDEGRPQPDTDFSKLPPFADVQQYFGMIGSVGNLTDSGWTIVIGAFDRQKTD</sequence>
<proteinExistence type="predicted"/>
<gene>
    <name evidence="2" type="ORF">Mal33_52440</name>
</gene>
<dbReference type="Proteomes" id="UP000316770">
    <property type="component" value="Chromosome"/>
</dbReference>
<keyword evidence="3" id="KW-1185">Reference proteome</keyword>
<dbReference type="EMBL" id="CP036318">
    <property type="protein sequence ID" value="QDV59216.1"/>
    <property type="molecule type" value="Genomic_DNA"/>
</dbReference>
<protein>
    <recommendedName>
        <fullName evidence="4">DUF3352 domain-containing protein</fullName>
    </recommendedName>
</protein>
<evidence type="ECO:0000313" key="3">
    <source>
        <dbReference type="Proteomes" id="UP000316770"/>
    </source>
</evidence>
<organism evidence="2 3">
    <name type="scientific">Rosistilla oblonga</name>
    <dbReference type="NCBI Taxonomy" id="2527990"/>
    <lineage>
        <taxon>Bacteria</taxon>
        <taxon>Pseudomonadati</taxon>
        <taxon>Planctomycetota</taxon>
        <taxon>Planctomycetia</taxon>
        <taxon>Pirellulales</taxon>
        <taxon>Pirellulaceae</taxon>
        <taxon>Rosistilla</taxon>
    </lineage>
</organism>
<dbReference type="AlphaFoldDB" id="A0A518J1J2"/>
<evidence type="ECO:0008006" key="4">
    <source>
        <dbReference type="Google" id="ProtNLM"/>
    </source>
</evidence>